<reference evidence="2" key="3">
    <citation type="submission" date="2015-04" db="UniProtKB">
        <authorList>
            <consortium name="EnsemblPlants"/>
        </authorList>
    </citation>
    <scope>IDENTIFICATION</scope>
</reference>
<evidence type="ECO:0000313" key="3">
    <source>
        <dbReference type="Proteomes" id="UP000032180"/>
    </source>
</evidence>
<accession>A0A0D9WDW1</accession>
<dbReference type="Gramene" id="LPERR05G05940.1">
    <property type="protein sequence ID" value="LPERR05G05940.1"/>
    <property type="gene ID" value="LPERR05G05940"/>
</dbReference>
<proteinExistence type="predicted"/>
<evidence type="ECO:0000256" key="1">
    <source>
        <dbReference type="SAM" id="SignalP"/>
    </source>
</evidence>
<dbReference type="HOGENOM" id="CLU_2041428_0_0_1"/>
<evidence type="ECO:0000313" key="2">
    <source>
        <dbReference type="EnsemblPlants" id="LPERR05G05940.1"/>
    </source>
</evidence>
<keyword evidence="1" id="KW-0732">Signal</keyword>
<feature type="chain" id="PRO_5002348521" evidence="1">
    <location>
        <begin position="20"/>
        <end position="121"/>
    </location>
</feature>
<reference evidence="3" key="2">
    <citation type="submission" date="2013-12" db="EMBL/GenBank/DDBJ databases">
        <authorList>
            <person name="Yu Y."/>
            <person name="Lee S."/>
            <person name="de Baynast K."/>
            <person name="Wissotski M."/>
            <person name="Liu L."/>
            <person name="Talag J."/>
            <person name="Goicoechea J."/>
            <person name="Angelova A."/>
            <person name="Jetty R."/>
            <person name="Kudrna D."/>
            <person name="Golser W."/>
            <person name="Rivera L."/>
            <person name="Zhang J."/>
            <person name="Wing R."/>
        </authorList>
    </citation>
    <scope>NUCLEOTIDE SEQUENCE</scope>
</reference>
<dbReference type="EnsemblPlants" id="LPERR05G05940.1">
    <property type="protein sequence ID" value="LPERR05G05940.1"/>
    <property type="gene ID" value="LPERR05G05940"/>
</dbReference>
<keyword evidence="3" id="KW-1185">Reference proteome</keyword>
<name>A0A0D9WDW1_9ORYZ</name>
<organism evidence="2 3">
    <name type="scientific">Leersia perrieri</name>
    <dbReference type="NCBI Taxonomy" id="77586"/>
    <lineage>
        <taxon>Eukaryota</taxon>
        <taxon>Viridiplantae</taxon>
        <taxon>Streptophyta</taxon>
        <taxon>Embryophyta</taxon>
        <taxon>Tracheophyta</taxon>
        <taxon>Spermatophyta</taxon>
        <taxon>Magnoliopsida</taxon>
        <taxon>Liliopsida</taxon>
        <taxon>Poales</taxon>
        <taxon>Poaceae</taxon>
        <taxon>BOP clade</taxon>
        <taxon>Oryzoideae</taxon>
        <taxon>Oryzeae</taxon>
        <taxon>Oryzinae</taxon>
        <taxon>Leersia</taxon>
    </lineage>
</organism>
<protein>
    <submittedName>
        <fullName evidence="2">Uncharacterized protein</fullName>
    </submittedName>
</protein>
<reference evidence="2 3" key="1">
    <citation type="submission" date="2012-08" db="EMBL/GenBank/DDBJ databases">
        <title>Oryza genome evolution.</title>
        <authorList>
            <person name="Wing R.A."/>
        </authorList>
    </citation>
    <scope>NUCLEOTIDE SEQUENCE</scope>
</reference>
<feature type="signal peptide" evidence="1">
    <location>
        <begin position="1"/>
        <end position="19"/>
    </location>
</feature>
<sequence>MARAAVCLAVFLLAALASATSNNPLTAAQKASHGATIEEEKRILPAKQDEGELKAVSKAVQAGELEHQQVYNNIDISMKLRIDTLIYTQGSGVHRRYPYIIDWAFMLNRYFLINFTKPRIL</sequence>
<dbReference type="AlphaFoldDB" id="A0A0D9WDW1"/>
<dbReference type="Proteomes" id="UP000032180">
    <property type="component" value="Chromosome 5"/>
</dbReference>